<feature type="region of interest" description="Disordered" evidence="12">
    <location>
        <begin position="952"/>
        <end position="1000"/>
    </location>
</feature>
<comment type="subcellular location">
    <subcellularLocation>
        <location evidence="1">Membrane</location>
        <topology evidence="1">Single-pass membrane protein</topology>
    </subcellularLocation>
</comment>
<dbReference type="SUPFAM" id="SSF63825">
    <property type="entry name" value="YWTD domain"/>
    <property type="match status" value="2"/>
</dbReference>
<dbReference type="AlphaFoldDB" id="A0AAD9NQ90"/>
<evidence type="ECO:0000256" key="10">
    <source>
        <dbReference type="PROSITE-ProRule" id="PRU00124"/>
    </source>
</evidence>
<evidence type="ECO:0000256" key="3">
    <source>
        <dbReference type="ARBA" id="ARBA00022583"/>
    </source>
</evidence>
<feature type="domain" description="EGF-like" evidence="14">
    <location>
        <begin position="278"/>
        <end position="321"/>
    </location>
</feature>
<keyword evidence="7 10" id="KW-1015">Disulfide bond</keyword>
<keyword evidence="5" id="KW-0677">Repeat</keyword>
<feature type="disulfide bond" evidence="10">
    <location>
        <begin position="662"/>
        <end position="677"/>
    </location>
</feature>
<name>A0AAD9NQ90_RIDPI</name>
<keyword evidence="16" id="KW-1185">Reference proteome</keyword>
<dbReference type="Pfam" id="PF14670">
    <property type="entry name" value="FXa_inhibition"/>
    <property type="match status" value="1"/>
</dbReference>
<comment type="caution">
    <text evidence="15">The sequence shown here is derived from an EMBL/GenBank/DDBJ whole genome shotgun (WGS) entry which is preliminary data.</text>
</comment>
<feature type="repeat" description="LDL-receptor class B" evidence="11">
    <location>
        <begin position="59"/>
        <end position="101"/>
    </location>
</feature>
<reference evidence="15" key="1">
    <citation type="journal article" date="2023" name="Mol. Biol. Evol.">
        <title>Third-Generation Sequencing Reveals the Adaptive Role of the Epigenome in Three Deep-Sea Polychaetes.</title>
        <authorList>
            <person name="Perez M."/>
            <person name="Aroh O."/>
            <person name="Sun Y."/>
            <person name="Lan Y."/>
            <person name="Juniper S.K."/>
            <person name="Young C.R."/>
            <person name="Angers B."/>
            <person name="Qian P.Y."/>
        </authorList>
    </citation>
    <scope>NUCLEOTIDE SEQUENCE</scope>
    <source>
        <strain evidence="15">R07B-5</strain>
    </source>
</reference>
<dbReference type="FunFam" id="2.120.10.30:FF:000001">
    <property type="entry name" value="Low-density lipoprotein receptor-related protein 6"/>
    <property type="match status" value="1"/>
</dbReference>
<dbReference type="PROSITE" id="PS51120">
    <property type="entry name" value="LDLRB"/>
    <property type="match status" value="7"/>
</dbReference>
<dbReference type="SUPFAM" id="SSF57196">
    <property type="entry name" value="EGF/Laminin"/>
    <property type="match status" value="1"/>
</dbReference>
<feature type="repeat" description="LDL-receptor class B" evidence="11">
    <location>
        <begin position="188"/>
        <end position="230"/>
    </location>
</feature>
<evidence type="ECO:0000256" key="5">
    <source>
        <dbReference type="ARBA" id="ARBA00022737"/>
    </source>
</evidence>
<keyword evidence="8" id="KW-0675">Receptor</keyword>
<keyword evidence="9" id="KW-0325">Glycoprotein</keyword>
<dbReference type="PROSITE" id="PS50068">
    <property type="entry name" value="LDLRA_2"/>
    <property type="match status" value="3"/>
</dbReference>
<dbReference type="InterPro" id="IPR000742">
    <property type="entry name" value="EGF"/>
</dbReference>
<feature type="repeat" description="LDL-receptor class B" evidence="11">
    <location>
        <begin position="461"/>
        <end position="504"/>
    </location>
</feature>
<dbReference type="PANTHER" id="PTHR46513:SF40">
    <property type="entry name" value="LOW-DENSITY LIPOPROTEIN RECEPTOR-RELATED PROTEIN 6"/>
    <property type="match status" value="1"/>
</dbReference>
<dbReference type="SMART" id="SM00135">
    <property type="entry name" value="LY"/>
    <property type="match status" value="10"/>
</dbReference>
<dbReference type="InterPro" id="IPR036055">
    <property type="entry name" value="LDL_receptor-like_sf"/>
</dbReference>
<feature type="region of interest" description="Disordered" evidence="12">
    <location>
        <begin position="863"/>
        <end position="925"/>
    </location>
</feature>
<dbReference type="FunFam" id="4.10.400.10:FF:000034">
    <property type="entry name" value="Low-density lipoprotein receptor-related protein 2"/>
    <property type="match status" value="1"/>
</dbReference>
<dbReference type="InterPro" id="IPR011042">
    <property type="entry name" value="6-blade_b-propeller_TolB-like"/>
</dbReference>
<gene>
    <name evidence="15" type="ORF">NP493_650g00001</name>
</gene>
<dbReference type="SMART" id="SM00181">
    <property type="entry name" value="EGF"/>
    <property type="match status" value="2"/>
</dbReference>
<comment type="caution">
    <text evidence="10">Lacks conserved residue(s) required for the propagation of feature annotation.</text>
</comment>
<feature type="repeat" description="LDL-receptor class B" evidence="11">
    <location>
        <begin position="505"/>
        <end position="547"/>
    </location>
</feature>
<evidence type="ECO:0000313" key="16">
    <source>
        <dbReference type="Proteomes" id="UP001209878"/>
    </source>
</evidence>
<dbReference type="SUPFAM" id="SSF57424">
    <property type="entry name" value="LDL receptor-like module"/>
    <property type="match status" value="3"/>
</dbReference>
<feature type="disulfide bond" evidence="10">
    <location>
        <begin position="680"/>
        <end position="692"/>
    </location>
</feature>
<evidence type="ECO:0000256" key="4">
    <source>
        <dbReference type="ARBA" id="ARBA00022729"/>
    </source>
</evidence>
<proteinExistence type="predicted"/>
<evidence type="ECO:0000256" key="2">
    <source>
        <dbReference type="ARBA" id="ARBA00022536"/>
    </source>
</evidence>
<evidence type="ECO:0000256" key="13">
    <source>
        <dbReference type="SAM" id="Phobius"/>
    </source>
</evidence>
<feature type="domain" description="EGF-like" evidence="14">
    <location>
        <begin position="595"/>
        <end position="636"/>
    </location>
</feature>
<evidence type="ECO:0000259" key="14">
    <source>
        <dbReference type="SMART" id="SM00181"/>
    </source>
</evidence>
<dbReference type="Pfam" id="PF00057">
    <property type="entry name" value="Ldl_recept_a"/>
    <property type="match status" value="3"/>
</dbReference>
<dbReference type="SMART" id="SM00192">
    <property type="entry name" value="LDLa"/>
    <property type="match status" value="3"/>
</dbReference>
<dbReference type="Gene3D" id="2.120.10.30">
    <property type="entry name" value="TolB, C-terminal domain"/>
    <property type="match status" value="2"/>
</dbReference>
<keyword evidence="3" id="KW-0254">Endocytosis</keyword>
<evidence type="ECO:0000256" key="6">
    <source>
        <dbReference type="ARBA" id="ARBA00023136"/>
    </source>
</evidence>
<evidence type="ECO:0000256" key="8">
    <source>
        <dbReference type="ARBA" id="ARBA00023170"/>
    </source>
</evidence>
<evidence type="ECO:0000256" key="11">
    <source>
        <dbReference type="PROSITE-ProRule" id="PRU00461"/>
    </source>
</evidence>
<evidence type="ECO:0000256" key="12">
    <source>
        <dbReference type="SAM" id="MobiDB-lite"/>
    </source>
</evidence>
<evidence type="ECO:0000256" key="1">
    <source>
        <dbReference type="ARBA" id="ARBA00004167"/>
    </source>
</evidence>
<evidence type="ECO:0000256" key="9">
    <source>
        <dbReference type="ARBA" id="ARBA00023180"/>
    </source>
</evidence>
<evidence type="ECO:0000313" key="15">
    <source>
        <dbReference type="EMBL" id="KAK2176636.1"/>
    </source>
</evidence>
<evidence type="ECO:0000256" key="7">
    <source>
        <dbReference type="ARBA" id="ARBA00023157"/>
    </source>
</evidence>
<dbReference type="InterPro" id="IPR050778">
    <property type="entry name" value="Cueball_EGF_LRP_Nidogen"/>
</dbReference>
<feature type="compositionally biased region" description="Basic residues" evidence="12">
    <location>
        <begin position="904"/>
        <end position="914"/>
    </location>
</feature>
<feature type="disulfide bond" evidence="10">
    <location>
        <begin position="687"/>
        <end position="705"/>
    </location>
</feature>
<feature type="repeat" description="LDL-receptor class B" evidence="11">
    <location>
        <begin position="418"/>
        <end position="460"/>
    </location>
</feature>
<keyword evidence="6 13" id="KW-0472">Membrane</keyword>
<dbReference type="PANTHER" id="PTHR46513">
    <property type="entry name" value="VITELLOGENIN RECEPTOR-LIKE PROTEIN-RELATED-RELATED"/>
    <property type="match status" value="1"/>
</dbReference>
<keyword evidence="13" id="KW-0812">Transmembrane</keyword>
<protein>
    <recommendedName>
        <fullName evidence="14">EGF-like domain-containing protein</fullName>
    </recommendedName>
</protein>
<dbReference type="GO" id="GO:0016020">
    <property type="term" value="C:membrane"/>
    <property type="evidence" value="ECO:0007669"/>
    <property type="project" value="UniProtKB-SubCell"/>
</dbReference>
<dbReference type="Proteomes" id="UP001209878">
    <property type="component" value="Unassembled WGS sequence"/>
</dbReference>
<dbReference type="CDD" id="cd00112">
    <property type="entry name" value="LDLa"/>
    <property type="match status" value="3"/>
</dbReference>
<dbReference type="GO" id="GO:0006897">
    <property type="term" value="P:endocytosis"/>
    <property type="evidence" value="ECO:0007669"/>
    <property type="project" value="UniProtKB-KW"/>
</dbReference>
<keyword evidence="13" id="KW-1133">Transmembrane helix</keyword>
<dbReference type="Gene3D" id="4.10.400.10">
    <property type="entry name" value="Low-density Lipoprotein Receptor"/>
    <property type="match status" value="3"/>
</dbReference>
<sequence>MGLELLANGKTCIEPEAFLLFSRRADIRRISLETKHNDIVIPLAGVKEASALDFDINDSRIYWTDISLKSISRAFMNGSALEQVVLHGLQFPEGLAVDWVARNLYWTDTGTNRIEMSRLDGSSRRVLLWADLNGPRSIALDPPEGFMYWIDWGTDHKIERALLDGTDRHQLVSNTGRINGLTIDFTDRRLYWTNLDSQMIETSDLLGNQIRPVISDDIPHPFGLTQYMDYLYWTDWNTRSIERANKTTGSNRTRIQGDLDYVMDILVFHASRQSGWNPCGINSGGCSHLCIAHPARHMSRLTHRCACPSHYTLAPDEKACLPPDNFLLFSQNRRISRILMGEGANNTAPDIVLPIQVVRSVRALAFDPVDRVIYWIDGRNKAVKRVAENGTKPSMFLHASQHGSNFVLYDIAIDPYSRHLYWSDSRNNVINVTRLDTTSVGIVINGPHQKPRSIALAPEQGLLFWANLVKPARIERAAMDGTAQITLFSTEIGSPLALTVDTATSKLFWTDTDLKRIESADFDGGNRQAIIDSQLVHPVGLAVRGDYVYWADKDQQLIERAHKATGQQRVTLKSRVTQLNSLIAVGTDDLTGHHPCSRKNGGCQSLCVWKGGKNVTRRCSCPIGLMLDEYDDVSCAEPPTCAPNQFTCRSWTTDCIPLVWKCDGYPDCEDESDELDCPKCSRNEFRCKSGQCIARKQRCDGLQQCQDDSDESDCPPCGTGSFECTADKTCIDKSLRCNGKRDCSDSLDEFDCTVINRPLHVGGVTNTAQYTIIIVGLVVVLAVVIGVVLACRHKSQQVLLDDSRDIMLVKPLNPALSSQQSTPPNTLLSSHDQSGTMCMSLNTALHSSGPLLYDRNHVTGASSSSSAVTRYPHETLNPPPSPVTTDTSRRAPYYLSPSPSTMHSSHRHYKKSWRHPPPQPTPCSTDVFEDSDPYCSKDYTCCGDSATELNYDSDPFYPPPPTPRSHYFSDEPSFPPSPSTERSFFNPYPPPPSPVGMSDC</sequence>
<feature type="repeat" description="LDL-receptor class B" evidence="11">
    <location>
        <begin position="145"/>
        <end position="187"/>
    </location>
</feature>
<keyword evidence="2" id="KW-0245">EGF-like domain</keyword>
<feature type="disulfide bond" evidence="10">
    <location>
        <begin position="699"/>
        <end position="714"/>
    </location>
</feature>
<feature type="repeat" description="LDL-receptor class B" evidence="11">
    <location>
        <begin position="102"/>
        <end position="144"/>
    </location>
</feature>
<dbReference type="InterPro" id="IPR002172">
    <property type="entry name" value="LDrepeatLR_classA_rpt"/>
</dbReference>
<dbReference type="FunFam" id="2.120.10.30:FF:000241">
    <property type="entry name" value="Low-density lipoprotein receptor-related protein 6"/>
    <property type="match status" value="1"/>
</dbReference>
<dbReference type="Pfam" id="PF00058">
    <property type="entry name" value="Ldl_recept_b"/>
    <property type="match status" value="8"/>
</dbReference>
<dbReference type="GO" id="GO:0007399">
    <property type="term" value="P:nervous system development"/>
    <property type="evidence" value="ECO:0007669"/>
    <property type="project" value="TreeGrafter"/>
</dbReference>
<keyword evidence="4" id="KW-0732">Signal</keyword>
<dbReference type="EMBL" id="JAODUO010000649">
    <property type="protein sequence ID" value="KAK2176636.1"/>
    <property type="molecule type" value="Genomic_DNA"/>
</dbReference>
<dbReference type="InterPro" id="IPR000033">
    <property type="entry name" value="LDLR_classB_rpt"/>
</dbReference>
<accession>A0AAD9NQ90</accession>
<dbReference type="PRINTS" id="PR00261">
    <property type="entry name" value="LDLRECEPTOR"/>
</dbReference>
<organism evidence="15 16">
    <name type="scientific">Ridgeia piscesae</name>
    <name type="common">Tubeworm</name>
    <dbReference type="NCBI Taxonomy" id="27915"/>
    <lineage>
        <taxon>Eukaryota</taxon>
        <taxon>Metazoa</taxon>
        <taxon>Spiralia</taxon>
        <taxon>Lophotrochozoa</taxon>
        <taxon>Annelida</taxon>
        <taxon>Polychaeta</taxon>
        <taxon>Sedentaria</taxon>
        <taxon>Canalipalpata</taxon>
        <taxon>Sabellida</taxon>
        <taxon>Siboglinidae</taxon>
        <taxon>Ridgeia</taxon>
    </lineage>
</organism>
<feature type="transmembrane region" description="Helical" evidence="13">
    <location>
        <begin position="770"/>
        <end position="791"/>
    </location>
</feature>
<feature type="disulfide bond" evidence="10">
    <location>
        <begin position="737"/>
        <end position="752"/>
    </location>
</feature>